<evidence type="ECO:0000259" key="1">
    <source>
        <dbReference type="Pfam" id="PF01593"/>
    </source>
</evidence>
<evidence type="ECO:0000313" key="2">
    <source>
        <dbReference type="EMBL" id="ABX42266.1"/>
    </source>
</evidence>
<dbReference type="Proteomes" id="UP000000370">
    <property type="component" value="Chromosome"/>
</dbReference>
<reference evidence="3" key="1">
    <citation type="submission" date="2007-11" db="EMBL/GenBank/DDBJ databases">
        <title>Complete genome sequence of Clostridium phytofermentans ISDg.</title>
        <authorList>
            <person name="Leschine S.B."/>
            <person name="Warnick T.A."/>
            <person name="Blanchard J.L."/>
            <person name="Schnell D.J."/>
            <person name="Petit E.L."/>
            <person name="LaTouf W.G."/>
            <person name="Copeland A."/>
            <person name="Lucas S."/>
            <person name="Lapidus A."/>
            <person name="Barry K."/>
            <person name="Glavina del Rio T."/>
            <person name="Dalin E."/>
            <person name="Tice H."/>
            <person name="Pitluck S."/>
            <person name="Kiss H."/>
            <person name="Brettin T."/>
            <person name="Bruce D."/>
            <person name="Detter J.C."/>
            <person name="Han C."/>
            <person name="Kuske C."/>
            <person name="Schmutz J."/>
            <person name="Larimer F."/>
            <person name="Land M."/>
            <person name="Hauser L."/>
            <person name="Kyrpides N."/>
            <person name="Kim E.A."/>
            <person name="Richardson P."/>
        </authorList>
    </citation>
    <scope>NUCLEOTIDE SEQUENCE [LARGE SCALE GENOMIC DNA]</scope>
    <source>
        <strain evidence="3">ATCC 700394 / DSM 18823 / ISDg</strain>
    </source>
</reference>
<proteinExistence type="predicted"/>
<dbReference type="KEGG" id="cpy:Cphy_1897"/>
<dbReference type="EMBL" id="CP000885">
    <property type="protein sequence ID" value="ABX42266.1"/>
    <property type="molecule type" value="Genomic_DNA"/>
</dbReference>
<dbReference type="STRING" id="357809.Cphy_1897"/>
<name>A9KT55_LACP7</name>
<keyword evidence="3" id="KW-1185">Reference proteome</keyword>
<evidence type="ECO:0000313" key="3">
    <source>
        <dbReference type="Proteomes" id="UP000000370"/>
    </source>
</evidence>
<dbReference type="Gene3D" id="3.50.50.60">
    <property type="entry name" value="FAD/NAD(P)-binding domain"/>
    <property type="match status" value="1"/>
</dbReference>
<gene>
    <name evidence="2" type="ordered locus">Cphy_1897</name>
</gene>
<dbReference type="HOGENOM" id="CLU_1934399_0_0_9"/>
<dbReference type="SUPFAM" id="SSF51905">
    <property type="entry name" value="FAD/NAD(P)-binding domain"/>
    <property type="match status" value="1"/>
</dbReference>
<dbReference type="eggNOG" id="COG1233">
    <property type="taxonomic scope" value="Bacteria"/>
</dbReference>
<sequence>MVDRMAETFKNLGGKLLLKTKVKSVVIESGAVTGVMLDNDILPADAVIVTQETIAALDQLFDIPLQDAWLKELRETTKPSVCTFISVGIRTKLPDILPVWRLEEPINHAGKTVTEIAMLLVKNILRQRGI</sequence>
<dbReference type="InterPro" id="IPR002937">
    <property type="entry name" value="Amino_oxidase"/>
</dbReference>
<accession>A9KT55</accession>
<dbReference type="Pfam" id="PF01593">
    <property type="entry name" value="Amino_oxidase"/>
    <property type="match status" value="1"/>
</dbReference>
<dbReference type="AlphaFoldDB" id="A9KT55"/>
<dbReference type="GO" id="GO:0016491">
    <property type="term" value="F:oxidoreductase activity"/>
    <property type="evidence" value="ECO:0007669"/>
    <property type="project" value="InterPro"/>
</dbReference>
<feature type="domain" description="Amine oxidase" evidence="1">
    <location>
        <begin position="2"/>
        <end position="78"/>
    </location>
</feature>
<organism evidence="2 3">
    <name type="scientific">Lachnoclostridium phytofermentans (strain ATCC 700394 / DSM 18823 / ISDg)</name>
    <name type="common">Clostridium phytofermentans</name>
    <dbReference type="NCBI Taxonomy" id="357809"/>
    <lineage>
        <taxon>Bacteria</taxon>
        <taxon>Bacillati</taxon>
        <taxon>Bacillota</taxon>
        <taxon>Clostridia</taxon>
        <taxon>Lachnospirales</taxon>
        <taxon>Lachnospiraceae</taxon>
    </lineage>
</organism>
<protein>
    <recommendedName>
        <fullName evidence="1">Amine oxidase domain-containing protein</fullName>
    </recommendedName>
</protein>
<dbReference type="InterPro" id="IPR036188">
    <property type="entry name" value="FAD/NAD-bd_sf"/>
</dbReference>